<dbReference type="GO" id="GO:0019546">
    <property type="term" value="P:L-arginine deiminase pathway"/>
    <property type="evidence" value="ECO:0007669"/>
    <property type="project" value="TreeGrafter"/>
</dbReference>
<dbReference type="PANTHER" id="PTHR47271:SF2">
    <property type="entry name" value="ARGININE DEIMINASE"/>
    <property type="match status" value="1"/>
</dbReference>
<accession>A0A382CW19</accession>
<protein>
    <recommendedName>
        <fullName evidence="2">Amidinotransferase</fullName>
    </recommendedName>
</protein>
<dbReference type="Gene3D" id="3.75.10.10">
    <property type="entry name" value="L-arginine/glycine Amidinotransferase, Chain A"/>
    <property type="match status" value="1"/>
</dbReference>
<sequence length="295" mass="33669">MKILISHLPKHKWWGHGTPIYENNPAMKEGVVPNQELVEIEMHMMTELFNRLPIEIVEIDFPNFLDQQNKEKRKHDFVFVRDLFISDQNGKTIISKFREKARQDEADIMQIMLESMGYETKRIPNDSTATAEGGEFYYCPGDKVLFSGACRNNIEGAEWVAQEFNVDELVIMKSNIFHIDTLFTPVINKDNELAAVIACTELMENKSAENLRQFARGKNIELVEVEPEDAVGTNQKLGEFAVNCEPLPGYLVGPIRFRSKKVLPLLKELDVMHITVPTTQFRLSGGAVHCLTNEL</sequence>
<evidence type="ECO:0000313" key="1">
    <source>
        <dbReference type="EMBL" id="SVB30275.1"/>
    </source>
</evidence>
<dbReference type="SUPFAM" id="SSF55909">
    <property type="entry name" value="Pentein"/>
    <property type="match status" value="1"/>
</dbReference>
<dbReference type="PANTHER" id="PTHR47271">
    <property type="entry name" value="ARGININE DEIMINASE"/>
    <property type="match status" value="1"/>
</dbReference>
<organism evidence="1">
    <name type="scientific">marine metagenome</name>
    <dbReference type="NCBI Taxonomy" id="408172"/>
    <lineage>
        <taxon>unclassified sequences</taxon>
        <taxon>metagenomes</taxon>
        <taxon>ecological metagenomes</taxon>
    </lineage>
</organism>
<gene>
    <name evidence="1" type="ORF">METZ01_LOCUS183129</name>
</gene>
<proteinExistence type="predicted"/>
<name>A0A382CW19_9ZZZZ</name>
<dbReference type="GO" id="GO:0016990">
    <property type="term" value="F:arginine deiminase activity"/>
    <property type="evidence" value="ECO:0007669"/>
    <property type="project" value="TreeGrafter"/>
</dbReference>
<dbReference type="Pfam" id="PF19420">
    <property type="entry name" value="DDAH_eukar"/>
    <property type="match status" value="1"/>
</dbReference>
<reference evidence="1" key="1">
    <citation type="submission" date="2018-05" db="EMBL/GenBank/DDBJ databases">
        <authorList>
            <person name="Lanie J.A."/>
            <person name="Ng W.-L."/>
            <person name="Kazmierczak K.M."/>
            <person name="Andrzejewski T.M."/>
            <person name="Davidsen T.M."/>
            <person name="Wayne K.J."/>
            <person name="Tettelin H."/>
            <person name="Glass J.I."/>
            <person name="Rusch D."/>
            <person name="Podicherti R."/>
            <person name="Tsui H.-C.T."/>
            <person name="Winkler M.E."/>
        </authorList>
    </citation>
    <scope>NUCLEOTIDE SEQUENCE</scope>
</reference>
<dbReference type="EMBL" id="UINC01036387">
    <property type="protein sequence ID" value="SVB30275.1"/>
    <property type="molecule type" value="Genomic_DNA"/>
</dbReference>
<evidence type="ECO:0008006" key="2">
    <source>
        <dbReference type="Google" id="ProtNLM"/>
    </source>
</evidence>
<dbReference type="AlphaFoldDB" id="A0A382CW19"/>